<gene>
    <name evidence="2" type="ORF">HID58_096419</name>
</gene>
<proteinExistence type="predicted"/>
<name>A0ABQ7X0F3_BRANA</name>
<reference evidence="2 3" key="1">
    <citation type="submission" date="2021-05" db="EMBL/GenBank/DDBJ databases">
        <title>Genome Assembly of Synthetic Allotetraploid Brassica napus Reveals Homoeologous Exchanges between Subgenomes.</title>
        <authorList>
            <person name="Davis J.T."/>
        </authorList>
    </citation>
    <scope>NUCLEOTIDE SEQUENCE [LARGE SCALE GENOMIC DNA]</scope>
    <source>
        <strain evidence="3">cv. Da-Ae</strain>
        <tissue evidence="2">Seedling</tissue>
    </source>
</reference>
<feature type="region of interest" description="Disordered" evidence="1">
    <location>
        <begin position="1"/>
        <end position="33"/>
    </location>
</feature>
<feature type="non-terminal residue" evidence="2">
    <location>
        <position position="296"/>
    </location>
</feature>
<feature type="compositionally biased region" description="Polar residues" evidence="1">
    <location>
        <begin position="23"/>
        <end position="32"/>
    </location>
</feature>
<organism evidence="2 3">
    <name type="scientific">Brassica napus</name>
    <name type="common">Rape</name>
    <dbReference type="NCBI Taxonomy" id="3708"/>
    <lineage>
        <taxon>Eukaryota</taxon>
        <taxon>Viridiplantae</taxon>
        <taxon>Streptophyta</taxon>
        <taxon>Embryophyta</taxon>
        <taxon>Tracheophyta</taxon>
        <taxon>Spermatophyta</taxon>
        <taxon>Magnoliopsida</taxon>
        <taxon>eudicotyledons</taxon>
        <taxon>Gunneridae</taxon>
        <taxon>Pentapetalae</taxon>
        <taxon>rosids</taxon>
        <taxon>malvids</taxon>
        <taxon>Brassicales</taxon>
        <taxon>Brassicaceae</taxon>
        <taxon>Brassiceae</taxon>
        <taxon>Brassica</taxon>
    </lineage>
</organism>
<sequence length="296" mass="31511">MPVEVELEDTATFHPPTKPYPTGSGSSHSVLKQPTPEIPLAVYSEIRTKQADLSLSSAPPGPISPSEPSMPASVAIAASTPKLNETLTSATVASAPQASVPEQTNNLLHRSKWASSRRFSHLQRLSTVRLESHSPQQAPQQTLTRRVEAPAISPHLAVPIDSPQDAVVENPSLLISENRLPASQTIKEGQPQLKPTFAEISATPARKSDLNSQISLPIRSPMPIISTSKAVTDTPSSSTVAFDYDVSKGGLIVDLSPHFVPSSAAPSEDESYSSQQGFSTPESLSEGEDNPDDEND</sequence>
<accession>A0ABQ7X0F3</accession>
<dbReference type="Proteomes" id="UP000824890">
    <property type="component" value="Unassembled WGS sequence"/>
</dbReference>
<feature type="compositionally biased region" description="Acidic residues" evidence="1">
    <location>
        <begin position="285"/>
        <end position="296"/>
    </location>
</feature>
<feature type="region of interest" description="Disordered" evidence="1">
    <location>
        <begin position="257"/>
        <end position="296"/>
    </location>
</feature>
<feature type="compositionally biased region" description="Polar residues" evidence="1">
    <location>
        <begin position="272"/>
        <end position="283"/>
    </location>
</feature>
<feature type="region of interest" description="Disordered" evidence="1">
    <location>
        <begin position="52"/>
        <end position="72"/>
    </location>
</feature>
<evidence type="ECO:0000313" key="2">
    <source>
        <dbReference type="EMBL" id="KAH0849409.1"/>
    </source>
</evidence>
<keyword evidence="3" id="KW-1185">Reference proteome</keyword>
<evidence type="ECO:0000256" key="1">
    <source>
        <dbReference type="SAM" id="MobiDB-lite"/>
    </source>
</evidence>
<protein>
    <submittedName>
        <fullName evidence="2">Uncharacterized protein</fullName>
    </submittedName>
</protein>
<evidence type="ECO:0000313" key="3">
    <source>
        <dbReference type="Proteomes" id="UP000824890"/>
    </source>
</evidence>
<dbReference type="EMBL" id="JAGKQM010002501">
    <property type="protein sequence ID" value="KAH0849409.1"/>
    <property type="molecule type" value="Genomic_DNA"/>
</dbReference>
<comment type="caution">
    <text evidence="2">The sequence shown here is derived from an EMBL/GenBank/DDBJ whole genome shotgun (WGS) entry which is preliminary data.</text>
</comment>